<dbReference type="Pfam" id="PF13173">
    <property type="entry name" value="AAA_14"/>
    <property type="match status" value="1"/>
</dbReference>
<feature type="domain" description="AAA" evidence="1">
    <location>
        <begin position="19"/>
        <end position="133"/>
    </location>
</feature>
<dbReference type="RefSeq" id="WP_100494592.1">
    <property type="nucleotide sequence ID" value="NZ_PEBJ01000004.1"/>
</dbReference>
<evidence type="ECO:0000259" key="2">
    <source>
        <dbReference type="Pfam" id="PF13635"/>
    </source>
</evidence>
<gene>
    <name evidence="3" type="ORF">CSQ86_07980</name>
</gene>
<organism evidence="3 4">
    <name type="scientific">Bifidobacterium felsineum</name>
    <dbReference type="NCBI Taxonomy" id="2045440"/>
    <lineage>
        <taxon>Bacteria</taxon>
        <taxon>Bacillati</taxon>
        <taxon>Actinomycetota</taxon>
        <taxon>Actinomycetes</taxon>
        <taxon>Bifidobacteriales</taxon>
        <taxon>Bifidobacteriaceae</taxon>
        <taxon>Bifidobacterium</taxon>
    </lineage>
</organism>
<dbReference type="InterPro" id="IPR041682">
    <property type="entry name" value="AAA_14"/>
</dbReference>
<dbReference type="AlphaFoldDB" id="A0A2M9HIM4"/>
<dbReference type="SUPFAM" id="SSF52540">
    <property type="entry name" value="P-loop containing nucleoside triphosphate hydrolases"/>
    <property type="match status" value="1"/>
</dbReference>
<dbReference type="PANTHER" id="PTHR43566:SF2">
    <property type="entry name" value="DUF4143 DOMAIN-CONTAINING PROTEIN"/>
    <property type="match status" value="1"/>
</dbReference>
<evidence type="ECO:0000259" key="1">
    <source>
        <dbReference type="Pfam" id="PF13173"/>
    </source>
</evidence>
<dbReference type="Proteomes" id="UP000229239">
    <property type="component" value="Unassembled WGS sequence"/>
</dbReference>
<evidence type="ECO:0000313" key="4">
    <source>
        <dbReference type="Proteomes" id="UP000229239"/>
    </source>
</evidence>
<dbReference type="InterPro" id="IPR027417">
    <property type="entry name" value="P-loop_NTPase"/>
</dbReference>
<feature type="domain" description="DUF4143" evidence="2">
    <location>
        <begin position="175"/>
        <end position="335"/>
    </location>
</feature>
<reference evidence="4" key="1">
    <citation type="submission" date="2017-10" db="EMBL/GenBank/DDBJ databases">
        <title>Draft genome sequences of strains TRE 1, TRE 9, TRE H and TRI 7, isolated from tamarins, belonging to four potential novel Bifidobacterium species.</title>
        <authorList>
            <person name="Mattarelli P."/>
            <person name="Modesto M."/>
            <person name="Puglisi E."/>
            <person name="Morelli L."/>
            <person name="Bonetti A."/>
            <person name="Spezio C."/>
            <person name="Sandri C."/>
        </authorList>
    </citation>
    <scope>NUCLEOTIDE SEQUENCE [LARGE SCALE GENOMIC DNA]</scope>
    <source>
        <strain evidence="4">TREH</strain>
    </source>
</reference>
<keyword evidence="4" id="KW-1185">Reference proteome</keyword>
<evidence type="ECO:0000313" key="3">
    <source>
        <dbReference type="EMBL" id="PJM76649.1"/>
    </source>
</evidence>
<proteinExistence type="predicted"/>
<dbReference type="EMBL" id="PEBJ01000004">
    <property type="protein sequence ID" value="PJM76649.1"/>
    <property type="molecule type" value="Genomic_DNA"/>
</dbReference>
<dbReference type="Pfam" id="PF13635">
    <property type="entry name" value="DUF4143"/>
    <property type="match status" value="1"/>
</dbReference>
<protein>
    <submittedName>
        <fullName evidence="3">AAA family ATPase</fullName>
    </submittedName>
</protein>
<dbReference type="InterPro" id="IPR025420">
    <property type="entry name" value="DUF4143"/>
</dbReference>
<dbReference type="OrthoDB" id="128089at2"/>
<sequence length="405" mass="45726">MIPRALTAKLLSLAKLFHAITLTGPRQSGKSTLVKETFPDYRYVSLENEDIRELALDDPRAFLSRYDNHVILDEVQRVPELFSYLQGVIDQRNEPGQYILSGSQNFLLMQRVSQSLAGRVAVLHLLPLSYAEITASGQIPDTIDNFLFNGCYPRPVSMGIDPADFFPSYVETYIDRDVRTELGVRKIPEFNTFLTLCATRVGEVLNITSLANDCGISVETARDWLSVLETSFIIFRLHPYHRNYGKRLIKAPKLYFYDTGLAANLLGMDSSSQLLTSQYRGNLYENVIAVEIIKQYQAIGREPKLFYWRDSNQKEIDFIIEKGGHPQYAIEVKSSTTYKPKAFENLEDLAPAMGLDSDHRYVVYGGNETFSTRHGQVIGISDIDRLVPEPAQFGGGAQTVRGNRT</sequence>
<accession>A0A2M9HIM4</accession>
<name>A0A2M9HIM4_9BIFI</name>
<comment type="caution">
    <text evidence="3">The sequence shown here is derived from an EMBL/GenBank/DDBJ whole genome shotgun (WGS) entry which is preliminary data.</text>
</comment>
<dbReference type="PANTHER" id="PTHR43566">
    <property type="entry name" value="CONSERVED PROTEIN"/>
    <property type="match status" value="1"/>
</dbReference>